<dbReference type="EMBL" id="AHKH01000003">
    <property type="protein sequence ID" value="EHQ64075.1"/>
    <property type="molecule type" value="Genomic_DNA"/>
</dbReference>
<organism evidence="1 2">
    <name type="scientific">Paenibacillus dendritiformis C454</name>
    <dbReference type="NCBI Taxonomy" id="1131935"/>
    <lineage>
        <taxon>Bacteria</taxon>
        <taxon>Bacillati</taxon>
        <taxon>Bacillota</taxon>
        <taxon>Bacilli</taxon>
        <taxon>Bacillales</taxon>
        <taxon>Paenibacillaceae</taxon>
        <taxon>Paenibacillus</taxon>
    </lineage>
</organism>
<sequence length="75" mass="8820">MIKTYKSKELTTLFYYIGIFDQYFKIIYKVPIIGIRNYLAGLHSLMKKEREMKLVIPTIHLEQAGFCRAGIIFAE</sequence>
<evidence type="ECO:0000313" key="1">
    <source>
        <dbReference type="EMBL" id="EHQ64075.1"/>
    </source>
</evidence>
<dbReference type="Proteomes" id="UP000003900">
    <property type="component" value="Unassembled WGS sequence"/>
</dbReference>
<dbReference type="PATRIC" id="fig|1131935.3.peg.382"/>
<comment type="caution">
    <text evidence="1">The sequence shown here is derived from an EMBL/GenBank/DDBJ whole genome shotgun (WGS) entry which is preliminary data.</text>
</comment>
<protein>
    <submittedName>
        <fullName evidence="1">Uncharacterized protein</fullName>
    </submittedName>
</protein>
<keyword evidence="2" id="KW-1185">Reference proteome</keyword>
<gene>
    <name evidence="1" type="ORF">PDENDC454_01920</name>
</gene>
<evidence type="ECO:0000313" key="2">
    <source>
        <dbReference type="Proteomes" id="UP000003900"/>
    </source>
</evidence>
<proteinExistence type="predicted"/>
<accession>H3SA51</accession>
<reference evidence="1 2" key="1">
    <citation type="journal article" date="2012" name="J. Bacteriol.">
        <title>Genome Sequence of the Pattern-Forming Social Bacterium Paenibacillus dendritiformis C454 Chiral Morphotype.</title>
        <authorList>
            <person name="Sirota-Madi A."/>
            <person name="Olender T."/>
            <person name="Helman Y."/>
            <person name="Brainis I."/>
            <person name="Finkelshtein A."/>
            <person name="Roth D."/>
            <person name="Hagai E."/>
            <person name="Leshkowitz D."/>
            <person name="Brodsky L."/>
            <person name="Galatenko V."/>
            <person name="Nikolaev V."/>
            <person name="Gutnick D.L."/>
            <person name="Lancet D."/>
            <person name="Ben-Jacob E."/>
        </authorList>
    </citation>
    <scope>NUCLEOTIDE SEQUENCE [LARGE SCALE GENOMIC DNA]</scope>
    <source>
        <strain evidence="1 2">C454</strain>
    </source>
</reference>
<name>H3SA51_9BACL</name>
<dbReference type="AlphaFoldDB" id="H3SA51"/>